<proteinExistence type="predicted"/>
<reference evidence="4 5" key="2">
    <citation type="submission" date="2023-06" db="EMBL/GenBank/DDBJ databases">
        <title>Identification and characterization of horizontal gene transfer across gut microbiota members of farm animals based on homology search.</title>
        <authorList>
            <person name="Schwarzerova J."/>
            <person name="Nykrynova M."/>
            <person name="Jureckova K."/>
            <person name="Cejkova D."/>
            <person name="Rychlik I."/>
        </authorList>
    </citation>
    <scope>NUCLEOTIDE SEQUENCE [LARGE SCALE GENOMIC DNA]</scope>
    <source>
        <strain evidence="4 5">ET340</strain>
    </source>
</reference>
<feature type="compositionally biased region" description="Low complexity" evidence="1">
    <location>
        <begin position="307"/>
        <end position="321"/>
    </location>
</feature>
<keyword evidence="3" id="KW-0732">Signal</keyword>
<evidence type="ECO:0000256" key="3">
    <source>
        <dbReference type="SAM" id="SignalP"/>
    </source>
</evidence>
<feature type="transmembrane region" description="Helical" evidence="2">
    <location>
        <begin position="348"/>
        <end position="367"/>
    </location>
</feature>
<evidence type="ECO:0000256" key="1">
    <source>
        <dbReference type="SAM" id="MobiDB-lite"/>
    </source>
</evidence>
<keyword evidence="2" id="KW-0812">Transmembrane</keyword>
<feature type="region of interest" description="Disordered" evidence="1">
    <location>
        <begin position="303"/>
        <end position="333"/>
    </location>
</feature>
<reference evidence="5" key="1">
    <citation type="submission" date="2023-06" db="EMBL/GenBank/DDBJ databases">
        <title>Identification and characterization of horizontal gene transfer across gut microbiota members of farm animals based on homology search.</title>
        <authorList>
            <person name="Zeman M."/>
            <person name="Kubasova T."/>
            <person name="Jahodarova E."/>
            <person name="Nykrynova M."/>
            <person name="Rychlik I."/>
        </authorList>
    </citation>
    <scope>NUCLEOTIDE SEQUENCE [LARGE SCALE GENOMIC DNA]</scope>
    <source>
        <strain evidence="5">ET340</strain>
    </source>
</reference>
<feature type="compositionally biased region" description="Polar residues" evidence="1">
    <location>
        <begin position="323"/>
        <end position="333"/>
    </location>
</feature>
<keyword evidence="2" id="KW-1133">Transmembrane helix</keyword>
<reference evidence="4 5" key="3">
    <citation type="submission" date="2023-06" db="EMBL/GenBank/DDBJ databases">
        <authorList>
            <person name="Zeman M."/>
            <person name="Kubasova T."/>
            <person name="Jahodarova E."/>
            <person name="Nykrynova M."/>
            <person name="Rychlik I."/>
        </authorList>
    </citation>
    <scope>NUCLEOTIDE SEQUENCE [LARGE SCALE GENOMIC DNA]</scope>
    <source>
        <strain evidence="4 5">ET340</strain>
    </source>
</reference>
<evidence type="ECO:0000256" key="2">
    <source>
        <dbReference type="SAM" id="Phobius"/>
    </source>
</evidence>
<name>A0ABT7USB8_9FIRM</name>
<feature type="signal peptide" evidence="3">
    <location>
        <begin position="1"/>
        <end position="27"/>
    </location>
</feature>
<dbReference type="RefSeq" id="WP_289600262.1">
    <property type="nucleotide sequence ID" value="NZ_JAUDCL010000020.1"/>
</dbReference>
<sequence>MKQMIKKGLSALSAALLALCMLTPVHAAETASLADALDQTARLQQLAEEYSAAQQTESDPMMLTVNYIRTQRYADATWDMILGMPSEEFAQFVEQQAPELEQLQTLENVQIPATGETVDFVHLVAGAGATYKRVPVVCTWGGDCIQLAGSIQGTSADEEGCIQQLKPYFACEDENASLMPQSDWLADLDGVNIGSTLSSGSDLSEAIEQYYENITGEERARRFVLAQFGEADTGDQQAFRQQVKDKFFGDSGVQLLLLSQKQMTLDEERNIVTVDSMDAPLNAVCSLTADTLAEMLGGAQVTDAPLQGSESQTGETESGEQATRPQAQSTAPVLGQSSLARTMQKHTWLPWALGGVVVFCLLVLTVLSRKGR</sequence>
<keyword evidence="5" id="KW-1185">Reference proteome</keyword>
<dbReference type="EMBL" id="JAUDCL010000020">
    <property type="protein sequence ID" value="MDM8201798.1"/>
    <property type="molecule type" value="Genomic_DNA"/>
</dbReference>
<evidence type="ECO:0000313" key="5">
    <source>
        <dbReference type="Proteomes" id="UP001529380"/>
    </source>
</evidence>
<protein>
    <submittedName>
        <fullName evidence="4">Uncharacterized protein</fullName>
    </submittedName>
</protein>
<dbReference type="Proteomes" id="UP001529380">
    <property type="component" value="Unassembled WGS sequence"/>
</dbReference>
<gene>
    <name evidence="4" type="ORF">QUW08_10935</name>
</gene>
<comment type="caution">
    <text evidence="4">The sequence shown here is derived from an EMBL/GenBank/DDBJ whole genome shotgun (WGS) entry which is preliminary data.</text>
</comment>
<accession>A0ABT7USB8</accession>
<feature type="chain" id="PRO_5045998311" evidence="3">
    <location>
        <begin position="28"/>
        <end position="372"/>
    </location>
</feature>
<organism evidence="4 5">
    <name type="scientific">Allofournierella massiliensis</name>
    <dbReference type="NCBI Taxonomy" id="1650663"/>
    <lineage>
        <taxon>Bacteria</taxon>
        <taxon>Bacillati</taxon>
        <taxon>Bacillota</taxon>
        <taxon>Clostridia</taxon>
        <taxon>Eubacteriales</taxon>
        <taxon>Oscillospiraceae</taxon>
        <taxon>Allofournierella</taxon>
    </lineage>
</organism>
<evidence type="ECO:0000313" key="4">
    <source>
        <dbReference type="EMBL" id="MDM8201798.1"/>
    </source>
</evidence>
<keyword evidence="2" id="KW-0472">Membrane</keyword>